<feature type="transmembrane region" description="Helical" evidence="1">
    <location>
        <begin position="73"/>
        <end position="89"/>
    </location>
</feature>
<dbReference type="AlphaFoldDB" id="A0A5A4U9E7"/>
<feature type="transmembrane region" description="Helical" evidence="1">
    <location>
        <begin position="48"/>
        <end position="66"/>
    </location>
</feature>
<name>A0A5A4U9E7_ESCAL</name>
<dbReference type="EMBL" id="LC494312">
    <property type="protein sequence ID" value="BBM62349.1"/>
    <property type="molecule type" value="Genomic_DNA"/>
</dbReference>
<feature type="transmembrane region" description="Helical" evidence="1">
    <location>
        <begin position="331"/>
        <end position="355"/>
    </location>
</feature>
<feature type="transmembrane region" description="Helical" evidence="1">
    <location>
        <begin position="204"/>
        <end position="230"/>
    </location>
</feature>
<organism evidence="2">
    <name type="scientific">Escherichia albertii</name>
    <dbReference type="NCBI Taxonomy" id="208962"/>
    <lineage>
        <taxon>Bacteria</taxon>
        <taxon>Pseudomonadati</taxon>
        <taxon>Pseudomonadota</taxon>
        <taxon>Gammaproteobacteria</taxon>
        <taxon>Enterobacterales</taxon>
        <taxon>Enterobacteriaceae</taxon>
        <taxon>Escherichia</taxon>
    </lineage>
</organism>
<keyword evidence="1" id="KW-0472">Membrane</keyword>
<accession>A0A5A4U9E7</accession>
<dbReference type="EMBL" id="LC494313">
    <property type="protein sequence ID" value="BBM62368.1"/>
    <property type="molecule type" value="Genomic_DNA"/>
</dbReference>
<feature type="transmembrane region" description="Helical" evidence="1">
    <location>
        <begin position="236"/>
        <end position="257"/>
    </location>
</feature>
<evidence type="ECO:0000313" key="3">
    <source>
        <dbReference type="EMBL" id="BBM62349.1"/>
    </source>
</evidence>
<feature type="transmembrane region" description="Helical" evidence="1">
    <location>
        <begin position="172"/>
        <end position="192"/>
    </location>
</feature>
<feature type="transmembrane region" description="Helical" evidence="1">
    <location>
        <begin position="361"/>
        <end position="388"/>
    </location>
</feature>
<sequence length="407" mass="47586">MLINMRMCISMHKKLYYYFLIVSPLIYLTGGIEHVTPLSIAGYLDLPSLSLINYIFFLWCVFFLHFYSFGKNILWLYLLDIVIIMIIFRESRVDSIFFSTLSQFLILSPLFLLVGCKIHIGYERIKKISYIFVFYLICSILLHYIFIMYYKYIGFSLPNERAVGIFKNPNHLAAFSILLLIFLYNLAFIKLVDVKKIFFAELIVAVTVYLSGSRSSQVFFIILLLIHSFLYNKRFFSLYCCLAVLSVAYVGMSDIGVDKIEQLLTKRETKDIAEAGNMRMSILFDMLENFNFREILIGKGSGQGTAVYITNQSNNNEKITWLDSNVNTLTYTYGVVFLIFSLAAMLLKMLFLALMKRTGEFYIFFFVFYFMWFINIGEFFPLIFMLLIQVSTSNMGQQHDINNYYKL</sequence>
<evidence type="ECO:0000313" key="2">
    <source>
        <dbReference type="EMBL" id="BBM62331.1"/>
    </source>
</evidence>
<reference evidence="2" key="1">
    <citation type="submission" date="2019-07" db="EMBL/GenBank/DDBJ databases">
        <title>Overview of O-antigen diversity of Escherichia albertii, an emerging enteropathogen; genetic structure, serology, and development of O-genotyping method.</title>
        <authorList>
            <person name="Ooka T."/>
            <person name="Seto K."/>
            <person name="Ogura Y."/>
            <person name="Iguchi A."/>
            <person name="Imura N."/>
            <person name="Honda M."/>
            <person name="Etoh Y."/>
            <person name="Ikeda T."/>
            <person name="Sugitani W."/>
            <person name="Konno T."/>
            <person name="Kawano K."/>
            <person name="Kudo Y."/>
            <person name="Murakami K."/>
            <person name="Hayashi T."/>
            <person name="Nishi J."/>
        </authorList>
    </citation>
    <scope>NUCLEOTIDE SEQUENCE</scope>
    <source>
        <strain evidence="3">94389</strain>
        <strain evidence="2">EC05-160</strain>
        <strain evidence="4">KU20110014</strain>
    </source>
</reference>
<evidence type="ECO:0000313" key="4">
    <source>
        <dbReference type="EMBL" id="BBM62368.1"/>
    </source>
</evidence>
<evidence type="ECO:0000256" key="1">
    <source>
        <dbReference type="SAM" id="Phobius"/>
    </source>
</evidence>
<feature type="transmembrane region" description="Helical" evidence="1">
    <location>
        <begin position="15"/>
        <end position="36"/>
    </location>
</feature>
<proteinExistence type="predicted"/>
<protein>
    <submittedName>
        <fullName evidence="2">Predicted O-antigen polymerase</fullName>
    </submittedName>
</protein>
<keyword evidence="1" id="KW-1133">Transmembrane helix</keyword>
<dbReference type="EMBL" id="LC494311">
    <property type="protein sequence ID" value="BBM62331.1"/>
    <property type="molecule type" value="Genomic_DNA"/>
</dbReference>
<keyword evidence="1" id="KW-0812">Transmembrane</keyword>
<gene>
    <name evidence="2" type="primary">wzy</name>
</gene>
<feature type="transmembrane region" description="Helical" evidence="1">
    <location>
        <begin position="128"/>
        <end position="152"/>
    </location>
</feature>
<feature type="transmembrane region" description="Helical" evidence="1">
    <location>
        <begin position="95"/>
        <end position="116"/>
    </location>
</feature>